<sequence>MIKPLNALKYLYQQLSVAKKVALTGVTLLLVLLALNTYLIMQRASTIIYEQIEANLTRASQVTLASIAKSAGNEQDVLDQLSLWNQNIELYQNYDIHIQLFDQNNTPLLNLNKLSASDTNDLFGNTRRILVFPAEFFGNTYTLNVSYDESHALGSIRDLSQYNFVMLLSSSLVIIGVLLVILRSSLLSRFKQLSDAAKIIGHGDLSHRIEVSGRDEVANLSQTLNEMAENLAKVTASRDILDHEIEQKNNALQQLTEQRFALDRQHTMIDTMGTHARLGAWVVDLEKNTLFWSSMTKKIYEVDDSYEPNFETAFSFFKPGKSKQTIVRAIERATEYGTPFSVECEIITAKENTCWIHFTGQAEFKNGHCAVIMGSIQDIQERKEFELDLVKAKELAEEAVLAKSKFLATMSHEIRTPMNGIIGMIELIDQTSLTDEQHHRLKVALSSANSLLTIINDILDFSKIEAGKLIIETIDFNFVNLLKETVESVEVLAEAKDVSLIVEHSSLAREFMRGDPTRIRQIITNLLSNAIKFTHQGRVKISCDLMPSDHNDDILTIEVEDTGIGIEAEKIDSLFKAFQQEDASTTRHYGGTGLGLSIVGSLVTQMNGTVHVKSTVGQGSCFKVTLPVGLSWVTPRAIPNISIAFKNALIISDPTQHHTHLKDQLLELGMCITDIQPRLINNYKPADQPPQYIFIELNDPRKTAQAFLKLIKNNIQLEESKVIVATSNALVGDGQLFGHMGFDAYISLPMNSNEIKDMLLLLADEKDSPKGKKPTLVTRHMVNEIKSTSKVLATRFDWPKHLKILLAEDNLTNTLVAKGILKSLGLQCDTVANGQEAVDAITQATETPYSLIFMDCQMPELDGFAATLAIRKLEQKDASRVPTIIIAMTANAMSGDREICLAVGMDDYLAKPIHRDSLMQKLQQYFPLMKDSSQLG</sequence>
<feature type="transmembrane region" description="Helical" evidence="10">
    <location>
        <begin position="162"/>
        <end position="182"/>
    </location>
</feature>
<dbReference type="Gene3D" id="3.30.450.20">
    <property type="entry name" value="PAS domain"/>
    <property type="match status" value="1"/>
</dbReference>
<comment type="caution">
    <text evidence="14">The sequence shown here is derived from an EMBL/GenBank/DDBJ whole genome shotgun (WGS) entry which is preliminary data.</text>
</comment>
<evidence type="ECO:0000256" key="9">
    <source>
        <dbReference type="SAM" id="Coils"/>
    </source>
</evidence>
<evidence type="ECO:0000256" key="8">
    <source>
        <dbReference type="PROSITE-ProRule" id="PRU00169"/>
    </source>
</evidence>
<dbReference type="SMART" id="SM00387">
    <property type="entry name" value="HATPase_c"/>
    <property type="match status" value="1"/>
</dbReference>
<dbReference type="PROSITE" id="PS50109">
    <property type="entry name" value="HIS_KIN"/>
    <property type="match status" value="1"/>
</dbReference>
<gene>
    <name evidence="14" type="ORF">ACFOND_00060</name>
</gene>
<evidence type="ECO:0000259" key="11">
    <source>
        <dbReference type="PROSITE" id="PS50109"/>
    </source>
</evidence>
<dbReference type="PRINTS" id="PR00344">
    <property type="entry name" value="BCTRLSENSOR"/>
</dbReference>
<dbReference type="InterPro" id="IPR003660">
    <property type="entry name" value="HAMP_dom"/>
</dbReference>
<comment type="subcellular location">
    <subcellularLocation>
        <location evidence="2">Membrane</location>
    </subcellularLocation>
</comment>
<keyword evidence="10" id="KW-0472">Membrane</keyword>
<dbReference type="Pfam" id="PF00072">
    <property type="entry name" value="Response_reg"/>
    <property type="match status" value="1"/>
</dbReference>
<protein>
    <recommendedName>
        <fullName evidence="3">histidine kinase</fullName>
        <ecNumber evidence="3">2.7.13.3</ecNumber>
    </recommendedName>
</protein>
<dbReference type="Gene3D" id="3.40.50.2300">
    <property type="match status" value="1"/>
</dbReference>
<dbReference type="PROSITE" id="PS50110">
    <property type="entry name" value="RESPONSE_REGULATORY"/>
    <property type="match status" value="1"/>
</dbReference>
<keyword evidence="14" id="KW-0067">ATP-binding</keyword>
<evidence type="ECO:0000256" key="7">
    <source>
        <dbReference type="ARBA" id="ARBA00023012"/>
    </source>
</evidence>
<dbReference type="Proteomes" id="UP001595710">
    <property type="component" value="Unassembled WGS sequence"/>
</dbReference>
<keyword evidence="10" id="KW-0812">Transmembrane</keyword>
<keyword evidence="6" id="KW-0418">Kinase</keyword>
<evidence type="ECO:0000256" key="3">
    <source>
        <dbReference type="ARBA" id="ARBA00012438"/>
    </source>
</evidence>
<evidence type="ECO:0000256" key="6">
    <source>
        <dbReference type="ARBA" id="ARBA00022777"/>
    </source>
</evidence>
<dbReference type="GO" id="GO:0005524">
    <property type="term" value="F:ATP binding"/>
    <property type="evidence" value="ECO:0007669"/>
    <property type="project" value="UniProtKB-KW"/>
</dbReference>
<reference evidence="15" key="1">
    <citation type="journal article" date="2019" name="Int. J. Syst. Evol. Microbiol.">
        <title>The Global Catalogue of Microorganisms (GCM) 10K type strain sequencing project: providing services to taxonomists for standard genome sequencing and annotation.</title>
        <authorList>
            <consortium name="The Broad Institute Genomics Platform"/>
            <consortium name="The Broad Institute Genome Sequencing Center for Infectious Disease"/>
            <person name="Wu L."/>
            <person name="Ma J."/>
        </authorList>
    </citation>
    <scope>NUCLEOTIDE SEQUENCE [LARGE SCALE GENOMIC DNA]</scope>
    <source>
        <strain evidence="15">CECT 8288</strain>
    </source>
</reference>
<dbReference type="InterPro" id="IPR003661">
    <property type="entry name" value="HisK_dim/P_dom"/>
</dbReference>
<dbReference type="SMART" id="SM00388">
    <property type="entry name" value="HisKA"/>
    <property type="match status" value="1"/>
</dbReference>
<keyword evidence="5" id="KW-0808">Transferase</keyword>
<dbReference type="SUPFAM" id="SSF52172">
    <property type="entry name" value="CheY-like"/>
    <property type="match status" value="2"/>
</dbReference>
<evidence type="ECO:0000256" key="4">
    <source>
        <dbReference type="ARBA" id="ARBA00022553"/>
    </source>
</evidence>
<dbReference type="RefSeq" id="WP_290282993.1">
    <property type="nucleotide sequence ID" value="NZ_JAUFQI010000001.1"/>
</dbReference>
<dbReference type="InterPro" id="IPR011006">
    <property type="entry name" value="CheY-like_superfamily"/>
</dbReference>
<evidence type="ECO:0000313" key="14">
    <source>
        <dbReference type="EMBL" id="MFC3700014.1"/>
    </source>
</evidence>
<keyword evidence="14" id="KW-0547">Nucleotide-binding</keyword>
<dbReference type="InterPro" id="IPR001789">
    <property type="entry name" value="Sig_transdc_resp-reg_receiver"/>
</dbReference>
<evidence type="ECO:0000256" key="2">
    <source>
        <dbReference type="ARBA" id="ARBA00004370"/>
    </source>
</evidence>
<evidence type="ECO:0000259" key="13">
    <source>
        <dbReference type="PROSITE" id="PS50885"/>
    </source>
</evidence>
<feature type="coiled-coil region" evidence="9">
    <location>
        <begin position="217"/>
        <end position="265"/>
    </location>
</feature>
<feature type="transmembrane region" description="Helical" evidence="10">
    <location>
        <begin position="21"/>
        <end position="41"/>
    </location>
</feature>
<keyword evidence="4 8" id="KW-0597">Phosphoprotein</keyword>
<keyword evidence="15" id="KW-1185">Reference proteome</keyword>
<dbReference type="SUPFAM" id="SSF55785">
    <property type="entry name" value="PYP-like sensor domain (PAS domain)"/>
    <property type="match status" value="1"/>
</dbReference>
<dbReference type="PROSITE" id="PS50885">
    <property type="entry name" value="HAMP"/>
    <property type="match status" value="1"/>
</dbReference>
<dbReference type="EC" id="2.7.13.3" evidence="3"/>
<dbReference type="SUPFAM" id="SSF55874">
    <property type="entry name" value="ATPase domain of HSP90 chaperone/DNA topoisomerase II/histidine kinase"/>
    <property type="match status" value="1"/>
</dbReference>
<dbReference type="InterPro" id="IPR036097">
    <property type="entry name" value="HisK_dim/P_sf"/>
</dbReference>
<keyword evidence="9" id="KW-0175">Coiled coil</keyword>
<dbReference type="SMART" id="SM00448">
    <property type="entry name" value="REC"/>
    <property type="match status" value="1"/>
</dbReference>
<feature type="domain" description="Response regulatory" evidence="12">
    <location>
        <begin position="803"/>
        <end position="926"/>
    </location>
</feature>
<keyword evidence="7" id="KW-0902">Two-component regulatory system</keyword>
<dbReference type="SUPFAM" id="SSF47384">
    <property type="entry name" value="Homodimeric domain of signal transducing histidine kinase"/>
    <property type="match status" value="1"/>
</dbReference>
<evidence type="ECO:0000313" key="15">
    <source>
        <dbReference type="Proteomes" id="UP001595710"/>
    </source>
</evidence>
<feature type="modified residue" description="4-aspartylphosphate" evidence="8">
    <location>
        <position position="855"/>
    </location>
</feature>
<dbReference type="InterPro" id="IPR003594">
    <property type="entry name" value="HATPase_dom"/>
</dbReference>
<dbReference type="Pfam" id="PF02518">
    <property type="entry name" value="HATPase_c"/>
    <property type="match status" value="1"/>
</dbReference>
<dbReference type="SUPFAM" id="SSF158472">
    <property type="entry name" value="HAMP domain-like"/>
    <property type="match status" value="1"/>
</dbReference>
<keyword evidence="10" id="KW-1133">Transmembrane helix</keyword>
<dbReference type="Gene3D" id="1.10.287.130">
    <property type="match status" value="1"/>
</dbReference>
<evidence type="ECO:0000259" key="12">
    <source>
        <dbReference type="PROSITE" id="PS50110"/>
    </source>
</evidence>
<comment type="catalytic activity">
    <reaction evidence="1">
        <text>ATP + protein L-histidine = ADP + protein N-phospho-L-histidine.</text>
        <dbReference type="EC" id="2.7.13.3"/>
    </reaction>
</comment>
<feature type="domain" description="HAMP" evidence="13">
    <location>
        <begin position="184"/>
        <end position="236"/>
    </location>
</feature>
<proteinExistence type="predicted"/>
<dbReference type="SMART" id="SM00304">
    <property type="entry name" value="HAMP"/>
    <property type="match status" value="1"/>
</dbReference>
<dbReference type="CDD" id="cd06225">
    <property type="entry name" value="HAMP"/>
    <property type="match status" value="1"/>
</dbReference>
<dbReference type="CDD" id="cd00082">
    <property type="entry name" value="HisKA"/>
    <property type="match status" value="1"/>
</dbReference>
<name>A0ABV7WNK5_9GAMM</name>
<dbReference type="InterPro" id="IPR005467">
    <property type="entry name" value="His_kinase_dom"/>
</dbReference>
<dbReference type="Gene3D" id="6.10.340.10">
    <property type="match status" value="1"/>
</dbReference>
<dbReference type="Gene3D" id="3.30.565.10">
    <property type="entry name" value="Histidine kinase-like ATPase, C-terminal domain"/>
    <property type="match status" value="1"/>
</dbReference>
<organism evidence="14 15">
    <name type="scientific">Reinekea marina</name>
    <dbReference type="NCBI Taxonomy" id="1310421"/>
    <lineage>
        <taxon>Bacteria</taxon>
        <taxon>Pseudomonadati</taxon>
        <taxon>Pseudomonadota</taxon>
        <taxon>Gammaproteobacteria</taxon>
        <taxon>Oceanospirillales</taxon>
        <taxon>Saccharospirillaceae</taxon>
        <taxon>Reinekea</taxon>
    </lineage>
</organism>
<dbReference type="Pfam" id="PF00672">
    <property type="entry name" value="HAMP"/>
    <property type="match status" value="1"/>
</dbReference>
<dbReference type="EMBL" id="JBHRYN010000002">
    <property type="protein sequence ID" value="MFC3700014.1"/>
    <property type="molecule type" value="Genomic_DNA"/>
</dbReference>
<dbReference type="PANTHER" id="PTHR45339:SF1">
    <property type="entry name" value="HYBRID SIGNAL TRANSDUCTION HISTIDINE KINASE J"/>
    <property type="match status" value="1"/>
</dbReference>
<evidence type="ECO:0000256" key="1">
    <source>
        <dbReference type="ARBA" id="ARBA00000085"/>
    </source>
</evidence>
<dbReference type="InterPro" id="IPR004358">
    <property type="entry name" value="Sig_transdc_His_kin-like_C"/>
</dbReference>
<dbReference type="InterPro" id="IPR035965">
    <property type="entry name" value="PAS-like_dom_sf"/>
</dbReference>
<evidence type="ECO:0000256" key="5">
    <source>
        <dbReference type="ARBA" id="ARBA00022679"/>
    </source>
</evidence>
<dbReference type="Pfam" id="PF00512">
    <property type="entry name" value="HisKA"/>
    <property type="match status" value="1"/>
</dbReference>
<dbReference type="CDD" id="cd17546">
    <property type="entry name" value="REC_hyHK_CKI1_RcsC-like"/>
    <property type="match status" value="1"/>
</dbReference>
<accession>A0ABV7WNK5</accession>
<dbReference type="PANTHER" id="PTHR45339">
    <property type="entry name" value="HYBRID SIGNAL TRANSDUCTION HISTIDINE KINASE J"/>
    <property type="match status" value="1"/>
</dbReference>
<evidence type="ECO:0000256" key="10">
    <source>
        <dbReference type="SAM" id="Phobius"/>
    </source>
</evidence>
<dbReference type="CDD" id="cd16922">
    <property type="entry name" value="HATPase_EvgS-ArcB-TorS-like"/>
    <property type="match status" value="1"/>
</dbReference>
<dbReference type="InterPro" id="IPR036890">
    <property type="entry name" value="HATPase_C_sf"/>
</dbReference>
<feature type="domain" description="Histidine kinase" evidence="11">
    <location>
        <begin position="409"/>
        <end position="630"/>
    </location>
</feature>